<dbReference type="EMBL" id="VLLL01000005">
    <property type="protein sequence ID" value="TWJ15411.1"/>
    <property type="molecule type" value="Genomic_DNA"/>
</dbReference>
<organism evidence="1 2">
    <name type="scientific">Stackebrandtia albiflava</name>
    <dbReference type="NCBI Taxonomy" id="406432"/>
    <lineage>
        <taxon>Bacteria</taxon>
        <taxon>Bacillati</taxon>
        <taxon>Actinomycetota</taxon>
        <taxon>Actinomycetes</taxon>
        <taxon>Glycomycetales</taxon>
        <taxon>Glycomycetaceae</taxon>
        <taxon>Stackebrandtia</taxon>
    </lineage>
</organism>
<evidence type="ECO:0000313" key="1">
    <source>
        <dbReference type="EMBL" id="TWJ15411.1"/>
    </source>
</evidence>
<protein>
    <submittedName>
        <fullName evidence="1">Uncharacterized protein</fullName>
    </submittedName>
</protein>
<name>A0A562VC69_9ACTN</name>
<evidence type="ECO:0000313" key="2">
    <source>
        <dbReference type="Proteomes" id="UP000321617"/>
    </source>
</evidence>
<sequence length="89" mass="9318">MGVNTELGRFIHCGDTFAVAPSAAPHTVRLYSVQGDHRILACTVSVVGDSAAASWGAAWLGQPADWYTRVEAAAVAVYRAASARREAAS</sequence>
<keyword evidence="2" id="KW-1185">Reference proteome</keyword>
<dbReference type="Proteomes" id="UP000321617">
    <property type="component" value="Unassembled WGS sequence"/>
</dbReference>
<proteinExistence type="predicted"/>
<dbReference type="AlphaFoldDB" id="A0A562VC69"/>
<gene>
    <name evidence="1" type="ORF">LX16_1114</name>
</gene>
<reference evidence="1 2" key="1">
    <citation type="journal article" date="2013" name="Stand. Genomic Sci.">
        <title>Genomic Encyclopedia of Type Strains, Phase I: The one thousand microbial genomes (KMG-I) project.</title>
        <authorList>
            <person name="Kyrpides N.C."/>
            <person name="Woyke T."/>
            <person name="Eisen J.A."/>
            <person name="Garrity G."/>
            <person name="Lilburn T.G."/>
            <person name="Beck B.J."/>
            <person name="Whitman W.B."/>
            <person name="Hugenholtz P."/>
            <person name="Klenk H.P."/>
        </authorList>
    </citation>
    <scope>NUCLEOTIDE SEQUENCE [LARGE SCALE GENOMIC DNA]</scope>
    <source>
        <strain evidence="1 2">DSM 45044</strain>
    </source>
</reference>
<accession>A0A562VC69</accession>
<comment type="caution">
    <text evidence="1">The sequence shown here is derived from an EMBL/GenBank/DDBJ whole genome shotgun (WGS) entry which is preliminary data.</text>
</comment>